<feature type="compositionally biased region" description="Basic and acidic residues" evidence="1">
    <location>
        <begin position="181"/>
        <end position="190"/>
    </location>
</feature>
<sequence>MATAGPSKLPSVSDHIETVQSYRSPDDPRQPSSCGAGSPNSLRGLSSGESITRIPSPTRSNRRYSSVFSSKSPSRSSSPVSSLASSVKEVNVTDEEVQDPEPDLPKAPENFSRAFGVPKALFQIYEDNREWHFSFAPTQNVHALVMELNEATLQRDKAEQQARDLTERLSSDTEPGLKIQPSEREERGSEIAKLPASKPTFLTELDPRQREIIENKENKPLEERFKDLVDWSYIVQGDWAAAQKRNTVLDDGLDKAGKDIRKLEAKESVLENDKKRLEIQLKQSRKRRTSGQDSSTQTEGSKGEGGACQTTMAHDDQSSMTLGTEPLQSPASQIPQENRLTELQQENEQLRQENDEMRNALEQHQNEDSPPEGLESQALGAHPEEAQMRSADLGVEVQGGDVEMGGITTGQDSTAPQDTETPAMPVTAPVTSETKVILGFDPQRHLNSIYRDSRTNSDDARRRRDRRRREQRRRPEQRRLEREEEAQQPRRHRNRSHEVYTQEKKTLWPLRWLAEDTIITPGVFFALKDNISQPRKPCASTNKIAEVCCDEPIRSHSIHMRDPSKVGKCLPD</sequence>
<dbReference type="Proteomes" id="UP000002489">
    <property type="component" value="Unassembled WGS sequence"/>
</dbReference>
<name>A0A0C4DII2_FUSOF</name>
<feature type="region of interest" description="Disordered" evidence="1">
    <location>
        <begin position="272"/>
        <end position="390"/>
    </location>
</feature>
<feature type="region of interest" description="Disordered" evidence="1">
    <location>
        <begin position="405"/>
        <end position="424"/>
    </location>
</feature>
<feature type="region of interest" description="Disordered" evidence="1">
    <location>
        <begin position="155"/>
        <end position="219"/>
    </location>
</feature>
<proteinExistence type="predicted"/>
<accession>A0A0C4DII2</accession>
<feature type="compositionally biased region" description="Low complexity" evidence="1">
    <location>
        <begin position="336"/>
        <end position="347"/>
    </location>
</feature>
<evidence type="ECO:0000313" key="3">
    <source>
        <dbReference type="Proteomes" id="UP000002489"/>
    </source>
</evidence>
<organism evidence="2 3">
    <name type="scientific">Fusarium oxysporum (strain Fo5176)</name>
    <name type="common">Fusarium vascular wilt</name>
    <dbReference type="NCBI Taxonomy" id="660025"/>
    <lineage>
        <taxon>Eukaryota</taxon>
        <taxon>Fungi</taxon>
        <taxon>Dikarya</taxon>
        <taxon>Ascomycota</taxon>
        <taxon>Pezizomycotina</taxon>
        <taxon>Sordariomycetes</taxon>
        <taxon>Hypocreomycetidae</taxon>
        <taxon>Hypocreales</taxon>
        <taxon>Nectriaceae</taxon>
        <taxon>Fusarium</taxon>
        <taxon>Fusarium oxysporum species complex</taxon>
    </lineage>
</organism>
<protein>
    <submittedName>
        <fullName evidence="2">Uncharacterized protein</fullName>
    </submittedName>
</protein>
<dbReference type="EnsemblFungi" id="FOXG_17166T0">
    <property type="protein sequence ID" value="FOXG_17166P0"/>
    <property type="gene ID" value="FOXG_17166"/>
</dbReference>
<feature type="region of interest" description="Disordered" evidence="1">
    <location>
        <begin position="447"/>
        <end position="500"/>
    </location>
</feature>
<feature type="compositionally biased region" description="Polar residues" evidence="1">
    <location>
        <begin position="30"/>
        <end position="58"/>
    </location>
</feature>
<feature type="compositionally biased region" description="Polar residues" evidence="1">
    <location>
        <begin position="308"/>
        <end position="335"/>
    </location>
</feature>
<feature type="compositionally biased region" description="Basic and acidic residues" evidence="1">
    <location>
        <begin position="451"/>
        <end position="462"/>
    </location>
</feature>
<feature type="compositionally biased region" description="Basic residues" evidence="1">
    <location>
        <begin position="463"/>
        <end position="472"/>
    </location>
</feature>
<reference evidence="3" key="1">
    <citation type="journal article" date="2012" name="Mol. Plant Microbe Interact.">
        <title>A highly conserved effector in Fusarium oxysporum is required for full virulence on Arabidopsis.</title>
        <authorList>
            <person name="Thatcher L.F."/>
            <person name="Gardiner D.M."/>
            <person name="Kazan K."/>
            <person name="Manners J."/>
        </authorList>
    </citation>
    <scope>NUCLEOTIDE SEQUENCE [LARGE SCALE GENOMIC DNA]</scope>
    <source>
        <strain evidence="3">Fo5176</strain>
    </source>
</reference>
<reference evidence="2" key="2">
    <citation type="submission" date="2025-08" db="UniProtKB">
        <authorList>
            <consortium name="EnsemblFungi"/>
        </authorList>
    </citation>
    <scope>IDENTIFICATION</scope>
    <source>
        <strain evidence="2">4287 / CBS 123668 / FGSC 9935 / NRRL 34936</strain>
    </source>
</reference>
<feature type="compositionally biased region" description="Basic and acidic residues" evidence="1">
    <location>
        <begin position="155"/>
        <end position="171"/>
    </location>
</feature>
<feature type="compositionally biased region" description="Basic and acidic residues" evidence="1">
    <location>
        <begin position="205"/>
        <end position="219"/>
    </location>
</feature>
<feature type="compositionally biased region" description="Basic and acidic residues" evidence="1">
    <location>
        <begin position="473"/>
        <end position="488"/>
    </location>
</feature>
<dbReference type="AlphaFoldDB" id="A0A0C4DII2"/>
<evidence type="ECO:0000256" key="1">
    <source>
        <dbReference type="SAM" id="MobiDB-lite"/>
    </source>
</evidence>
<feature type="compositionally biased region" description="Acidic residues" evidence="1">
    <location>
        <begin position="92"/>
        <end position="102"/>
    </location>
</feature>
<feature type="compositionally biased region" description="Polar residues" evidence="1">
    <location>
        <begin position="409"/>
        <end position="420"/>
    </location>
</feature>
<evidence type="ECO:0000313" key="2">
    <source>
        <dbReference type="EnsemblFungi" id="FOXG_17166P0"/>
    </source>
</evidence>
<feature type="compositionally biased region" description="Low complexity" evidence="1">
    <location>
        <begin position="63"/>
        <end position="87"/>
    </location>
</feature>
<feature type="compositionally biased region" description="Basic and acidic residues" evidence="1">
    <location>
        <begin position="348"/>
        <end position="367"/>
    </location>
</feature>
<feature type="compositionally biased region" description="Polar residues" evidence="1">
    <location>
        <begin position="291"/>
        <end position="300"/>
    </location>
</feature>
<feature type="region of interest" description="Disordered" evidence="1">
    <location>
        <begin position="1"/>
        <end position="111"/>
    </location>
</feature>